<evidence type="ECO:0000313" key="7">
    <source>
        <dbReference type="EMBL" id="VVU95196.1"/>
    </source>
</evidence>
<dbReference type="GO" id="GO:0005737">
    <property type="term" value="C:cytoplasm"/>
    <property type="evidence" value="ECO:0007669"/>
    <property type="project" value="UniProtKB-SubCell"/>
</dbReference>
<evidence type="ECO:0000259" key="6">
    <source>
        <dbReference type="Pfam" id="PF17830"/>
    </source>
</evidence>
<name>A0A5E8CJ63_9ZZZZ</name>
<feature type="compositionally biased region" description="Acidic residues" evidence="5">
    <location>
        <begin position="199"/>
        <end position="210"/>
    </location>
</feature>
<dbReference type="InterPro" id="IPR011990">
    <property type="entry name" value="TPR-like_helical_dom_sf"/>
</dbReference>
<dbReference type="GO" id="GO:0051879">
    <property type="term" value="F:Hsp90 protein binding"/>
    <property type="evidence" value="ECO:0007669"/>
    <property type="project" value="TreeGrafter"/>
</dbReference>
<evidence type="ECO:0000256" key="3">
    <source>
        <dbReference type="ARBA" id="ARBA00022737"/>
    </source>
</evidence>
<keyword evidence="2" id="KW-0963">Cytoplasm</keyword>
<dbReference type="Gene3D" id="1.25.40.10">
    <property type="entry name" value="Tetratricopeptide repeat domain"/>
    <property type="match status" value="1"/>
</dbReference>
<dbReference type="SMART" id="SM00028">
    <property type="entry name" value="TPR"/>
    <property type="match status" value="3"/>
</dbReference>
<proteinExistence type="predicted"/>
<dbReference type="AlphaFoldDB" id="A0A5E8CJ63"/>
<dbReference type="PANTHER" id="PTHR22904:SF523">
    <property type="entry name" value="STRESS-INDUCED-PHOSPHOPROTEIN 1"/>
    <property type="match status" value="1"/>
</dbReference>
<feature type="region of interest" description="Disordered" evidence="5">
    <location>
        <begin position="179"/>
        <end position="210"/>
    </location>
</feature>
<dbReference type="Pfam" id="PF13181">
    <property type="entry name" value="TPR_8"/>
    <property type="match status" value="2"/>
</dbReference>
<accession>A0A5E8CJ63</accession>
<dbReference type="PANTHER" id="PTHR22904">
    <property type="entry name" value="TPR REPEAT CONTAINING PROTEIN"/>
    <property type="match status" value="1"/>
</dbReference>
<keyword evidence="3" id="KW-0677">Repeat</keyword>
<dbReference type="FunFam" id="1.25.40.10:FF:000020">
    <property type="entry name" value="Stress-induced phosphoprotein 1"/>
    <property type="match status" value="1"/>
</dbReference>
<sequence length="210" mass="23901">MNCEQLKNLGNEQFKEGNFKNAIEFFEQAIVSDPDNHILYSNRSAAYLSLGNGDLALQDAEKCIELNEDWIKGWGRKGAALHMLGKYEESIKSFNHGLEIEEGNIYLKSGLELVLKDKEKKDSLKGGPMGDMMEKLMQNKEINNKMNDPEFIKKIYEYQKNPFSMMQDPEMMQIFGKIMSEMSPPENTETLNGTINSDSDTDTDSESDES</sequence>
<protein>
    <submittedName>
        <fullName evidence="7">Tetratricopeptide repeat</fullName>
    </submittedName>
</protein>
<dbReference type="Pfam" id="PF00515">
    <property type="entry name" value="TPR_1"/>
    <property type="match status" value="1"/>
</dbReference>
<organism evidence="7">
    <name type="scientific">seawater metagenome</name>
    <dbReference type="NCBI Taxonomy" id="1561972"/>
    <lineage>
        <taxon>unclassified sequences</taxon>
        <taxon>metagenomes</taxon>
        <taxon>ecological metagenomes</taxon>
    </lineage>
</organism>
<keyword evidence="4" id="KW-0802">TPR repeat</keyword>
<dbReference type="Gene3D" id="1.10.260.100">
    <property type="match status" value="1"/>
</dbReference>
<evidence type="ECO:0000256" key="5">
    <source>
        <dbReference type="SAM" id="MobiDB-lite"/>
    </source>
</evidence>
<dbReference type="EMBL" id="CABVLZ010000004">
    <property type="protein sequence ID" value="VVU95196.1"/>
    <property type="molecule type" value="Genomic_DNA"/>
</dbReference>
<dbReference type="InterPro" id="IPR019734">
    <property type="entry name" value="TPR_rpt"/>
</dbReference>
<evidence type="ECO:0000256" key="2">
    <source>
        <dbReference type="ARBA" id="ARBA00022490"/>
    </source>
</evidence>
<comment type="subcellular location">
    <subcellularLocation>
        <location evidence="1">Cytoplasm</location>
    </subcellularLocation>
</comment>
<feature type="compositionally biased region" description="Polar residues" evidence="5">
    <location>
        <begin position="185"/>
        <end position="196"/>
    </location>
</feature>
<dbReference type="PROSITE" id="PS50005">
    <property type="entry name" value="TPR"/>
    <property type="match status" value="2"/>
</dbReference>
<feature type="domain" description="STI1/HOP DP" evidence="6">
    <location>
        <begin position="131"/>
        <end position="180"/>
    </location>
</feature>
<reference evidence="7" key="1">
    <citation type="submission" date="2019-09" db="EMBL/GenBank/DDBJ databases">
        <authorList>
            <person name="Needham M D."/>
        </authorList>
    </citation>
    <scope>NUCLEOTIDE SEQUENCE</scope>
</reference>
<dbReference type="InterPro" id="IPR041243">
    <property type="entry name" value="STI1/HOP_DP"/>
</dbReference>
<dbReference type="SUPFAM" id="SSF48452">
    <property type="entry name" value="TPR-like"/>
    <property type="match status" value="1"/>
</dbReference>
<dbReference type="Pfam" id="PF17830">
    <property type="entry name" value="STI1-HOP_DP"/>
    <property type="match status" value="1"/>
</dbReference>
<gene>
    <name evidence="7" type="ORF">CPAV1605_921</name>
</gene>
<evidence type="ECO:0000256" key="1">
    <source>
        <dbReference type="ARBA" id="ARBA00004496"/>
    </source>
</evidence>
<evidence type="ECO:0000256" key="4">
    <source>
        <dbReference type="ARBA" id="ARBA00022803"/>
    </source>
</evidence>